<dbReference type="AlphaFoldDB" id="A0A5E4R386"/>
<keyword evidence="1" id="KW-0175">Coiled coil</keyword>
<organism evidence="2 3">
    <name type="scientific">Leptidea sinapis</name>
    <dbReference type="NCBI Taxonomy" id="189913"/>
    <lineage>
        <taxon>Eukaryota</taxon>
        <taxon>Metazoa</taxon>
        <taxon>Ecdysozoa</taxon>
        <taxon>Arthropoda</taxon>
        <taxon>Hexapoda</taxon>
        <taxon>Insecta</taxon>
        <taxon>Pterygota</taxon>
        <taxon>Neoptera</taxon>
        <taxon>Endopterygota</taxon>
        <taxon>Lepidoptera</taxon>
        <taxon>Glossata</taxon>
        <taxon>Ditrysia</taxon>
        <taxon>Papilionoidea</taxon>
        <taxon>Pieridae</taxon>
        <taxon>Dismorphiinae</taxon>
        <taxon>Leptidea</taxon>
    </lineage>
</organism>
<keyword evidence="3" id="KW-1185">Reference proteome</keyword>
<feature type="coiled-coil region" evidence="1">
    <location>
        <begin position="132"/>
        <end position="159"/>
    </location>
</feature>
<dbReference type="EMBL" id="FZQP02006904">
    <property type="protein sequence ID" value="VVD04838.1"/>
    <property type="molecule type" value="Genomic_DNA"/>
</dbReference>
<evidence type="ECO:0000313" key="3">
    <source>
        <dbReference type="Proteomes" id="UP000324832"/>
    </source>
</evidence>
<dbReference type="Proteomes" id="UP000324832">
    <property type="component" value="Unassembled WGS sequence"/>
</dbReference>
<gene>
    <name evidence="2" type="ORF">LSINAPIS_LOCUS14512</name>
</gene>
<name>A0A5E4R386_9NEOP</name>
<proteinExistence type="predicted"/>
<accession>A0A5E4R386</accession>
<sequence>MNKAKWRCTYCKQSGKKGSSYISETPVVEGDINKNKTEFTYDNSPQCSPRGTLNETLLNNISALIDTKVAPDSKFMHNLKSLLREEVKTMIKSEINLALPILKEELLDTLKNEFTESTDFLNHQQCDLKKIISDKNEIIENLESEQSRLKSEYNEIQNRLITSRKISRDNNLEVQNVPEKKNENFQAIFLKLCKELQINLGDSDI</sequence>
<protein>
    <submittedName>
        <fullName evidence="2">Uncharacterized protein</fullName>
    </submittedName>
</protein>
<evidence type="ECO:0000313" key="2">
    <source>
        <dbReference type="EMBL" id="VVD04838.1"/>
    </source>
</evidence>
<evidence type="ECO:0000256" key="1">
    <source>
        <dbReference type="SAM" id="Coils"/>
    </source>
</evidence>
<reference evidence="2 3" key="1">
    <citation type="submission" date="2017-07" db="EMBL/GenBank/DDBJ databases">
        <authorList>
            <person name="Talla V."/>
            <person name="Backstrom N."/>
        </authorList>
    </citation>
    <scope>NUCLEOTIDE SEQUENCE [LARGE SCALE GENOMIC DNA]</scope>
</reference>